<protein>
    <submittedName>
        <fullName evidence="2">Chitinase</fullName>
    </submittedName>
</protein>
<evidence type="ECO:0000313" key="3">
    <source>
        <dbReference type="Proteomes" id="UP001139644"/>
    </source>
</evidence>
<gene>
    <name evidence="2" type="ORF">KYX88_14480</name>
</gene>
<evidence type="ECO:0000313" key="2">
    <source>
        <dbReference type="EMBL" id="MBX4223953.1"/>
    </source>
</evidence>
<organism evidence="2 3">
    <name type="scientific">Enterococcus faecium</name>
    <name type="common">Streptococcus faecium</name>
    <dbReference type="NCBI Taxonomy" id="1352"/>
    <lineage>
        <taxon>Bacteria</taxon>
        <taxon>Bacillati</taxon>
        <taxon>Bacillota</taxon>
        <taxon>Bacilli</taxon>
        <taxon>Lactobacillales</taxon>
        <taxon>Enterococcaceae</taxon>
        <taxon>Enterococcus</taxon>
    </lineage>
</organism>
<sequence length="115" mass="12659">MSKMKKISLAVMLFSSVMSETSPLLGQKDSVYAEETAQVVPAKEYRNVMYYGDWSIWDGEGKFLPQDIPADQLTHLNFAFLDFDSEGNLTFTDADAAVGASLEQPGVGWNTPRSG</sequence>
<dbReference type="AlphaFoldDB" id="A0A9X1KBF9"/>
<dbReference type="Gene3D" id="3.20.20.80">
    <property type="entry name" value="Glycosidases"/>
    <property type="match status" value="1"/>
</dbReference>
<feature type="non-terminal residue" evidence="2">
    <location>
        <position position="115"/>
    </location>
</feature>
<accession>A0A9X1KBF9</accession>
<proteinExistence type="predicted"/>
<dbReference type="GO" id="GO:0005975">
    <property type="term" value="P:carbohydrate metabolic process"/>
    <property type="evidence" value="ECO:0007669"/>
    <property type="project" value="InterPro"/>
</dbReference>
<comment type="caution">
    <text evidence="2">The sequence shown here is derived from an EMBL/GenBank/DDBJ whole genome shotgun (WGS) entry which is preliminary data.</text>
</comment>
<reference evidence="2" key="1">
    <citation type="journal article" date="2022" name="J. Anim. Sci.">
        <title>Whole genome sequence analyses-based assessment of virulence potential and antimicrobial susceptibilities and resistance of Enterococcus faecium strains isolated from commercial swine and cattle probiotic products.</title>
        <authorList>
            <person name="Shridhar P.B."/>
            <person name="Amachawadi R.G."/>
            <person name="Tokach M."/>
            <person name="Patel I."/>
            <person name="Gangiredla J."/>
            <person name="Mammel M."/>
            <person name="Nagaraja T.G."/>
        </authorList>
    </citation>
    <scope>NUCLEOTIDE SEQUENCE</scope>
    <source>
        <strain evidence="2">EF215</strain>
    </source>
</reference>
<dbReference type="Proteomes" id="UP001139644">
    <property type="component" value="Unassembled WGS sequence"/>
</dbReference>
<evidence type="ECO:0000259" key="1">
    <source>
        <dbReference type="PROSITE" id="PS51910"/>
    </source>
</evidence>
<dbReference type="InterPro" id="IPR001223">
    <property type="entry name" value="Glyco_hydro18_cat"/>
</dbReference>
<feature type="domain" description="GH18" evidence="1">
    <location>
        <begin position="45"/>
        <end position="115"/>
    </location>
</feature>
<dbReference type="EMBL" id="JAIFOC010000276">
    <property type="protein sequence ID" value="MBX4223953.1"/>
    <property type="molecule type" value="Genomic_DNA"/>
</dbReference>
<name>A0A9X1KBF9_ENTFC</name>
<dbReference type="InterPro" id="IPR017853">
    <property type="entry name" value="GH"/>
</dbReference>
<dbReference type="SUPFAM" id="SSF51445">
    <property type="entry name" value="(Trans)glycosidases"/>
    <property type="match status" value="1"/>
</dbReference>
<dbReference type="PROSITE" id="PS51910">
    <property type="entry name" value="GH18_2"/>
    <property type="match status" value="1"/>
</dbReference>